<dbReference type="RefSeq" id="WP_310305144.1">
    <property type="nucleotide sequence ID" value="NZ_BAAAXB010000001.1"/>
</dbReference>
<dbReference type="SMART" id="SM00421">
    <property type="entry name" value="HTH_LUXR"/>
    <property type="match status" value="1"/>
</dbReference>
<evidence type="ECO:0000256" key="1">
    <source>
        <dbReference type="ARBA" id="ARBA00022741"/>
    </source>
</evidence>
<comment type="caution">
    <text evidence="4">The sequence shown here is derived from an EMBL/GenBank/DDBJ whole genome shotgun (WGS) entry which is preliminary data.</text>
</comment>
<keyword evidence="2" id="KW-0067">ATP-binding</keyword>
<gene>
    <name evidence="4" type="ORF">J2S66_001374</name>
</gene>
<dbReference type="InterPro" id="IPR000792">
    <property type="entry name" value="Tscrpt_reg_LuxR_C"/>
</dbReference>
<evidence type="ECO:0000313" key="4">
    <source>
        <dbReference type="EMBL" id="MDR6592990.1"/>
    </source>
</evidence>
<dbReference type="PROSITE" id="PS00622">
    <property type="entry name" value="HTH_LUXR_1"/>
    <property type="match status" value="1"/>
</dbReference>
<dbReference type="SUPFAM" id="SSF46894">
    <property type="entry name" value="C-terminal effector domain of the bipartite response regulators"/>
    <property type="match status" value="1"/>
</dbReference>
<dbReference type="InterPro" id="IPR036388">
    <property type="entry name" value="WH-like_DNA-bd_sf"/>
</dbReference>
<evidence type="ECO:0000259" key="3">
    <source>
        <dbReference type="PROSITE" id="PS50043"/>
    </source>
</evidence>
<dbReference type="PRINTS" id="PR00038">
    <property type="entry name" value="HTHLUXR"/>
</dbReference>
<dbReference type="SUPFAM" id="SSF48452">
    <property type="entry name" value="TPR-like"/>
    <property type="match status" value="1"/>
</dbReference>
<dbReference type="Gene3D" id="1.10.10.10">
    <property type="entry name" value="Winged helix-like DNA-binding domain superfamily/Winged helix DNA-binding domain"/>
    <property type="match status" value="1"/>
</dbReference>
<dbReference type="InterPro" id="IPR016032">
    <property type="entry name" value="Sig_transdc_resp-reg_C-effctor"/>
</dbReference>
<keyword evidence="5" id="KW-1185">Reference proteome</keyword>
<dbReference type="PANTHER" id="PTHR16305:SF35">
    <property type="entry name" value="TRANSCRIPTIONAL ACTIVATOR DOMAIN"/>
    <property type="match status" value="1"/>
</dbReference>
<reference evidence="4 5" key="1">
    <citation type="submission" date="2023-07" db="EMBL/GenBank/DDBJ databases">
        <title>Sequencing the genomes of 1000 actinobacteria strains.</title>
        <authorList>
            <person name="Klenk H.-P."/>
        </authorList>
    </citation>
    <scope>NUCLEOTIDE SEQUENCE [LARGE SCALE GENOMIC DNA]</scope>
    <source>
        <strain evidence="4 5">DSM 43749</strain>
    </source>
</reference>
<feature type="domain" description="HTH luxR-type" evidence="3">
    <location>
        <begin position="870"/>
        <end position="935"/>
    </location>
</feature>
<accession>A0ABU1PQS3</accession>
<dbReference type="CDD" id="cd06170">
    <property type="entry name" value="LuxR_C_like"/>
    <property type="match status" value="1"/>
</dbReference>
<dbReference type="Gene3D" id="1.25.40.10">
    <property type="entry name" value="Tetratricopeptide repeat domain"/>
    <property type="match status" value="1"/>
</dbReference>
<dbReference type="PANTHER" id="PTHR16305">
    <property type="entry name" value="TESTICULAR SOLUBLE ADENYLYL CYCLASE"/>
    <property type="match status" value="1"/>
</dbReference>
<organism evidence="4 5">
    <name type="scientific">Saccharothrix longispora</name>
    <dbReference type="NCBI Taxonomy" id="33920"/>
    <lineage>
        <taxon>Bacteria</taxon>
        <taxon>Bacillati</taxon>
        <taxon>Actinomycetota</taxon>
        <taxon>Actinomycetes</taxon>
        <taxon>Pseudonocardiales</taxon>
        <taxon>Pseudonocardiaceae</taxon>
        <taxon>Saccharothrix</taxon>
    </lineage>
</organism>
<dbReference type="Pfam" id="PF00196">
    <property type="entry name" value="GerE"/>
    <property type="match status" value="1"/>
</dbReference>
<name>A0ABU1PQS3_9PSEU</name>
<keyword evidence="1" id="KW-0547">Nucleotide-binding</keyword>
<proteinExistence type="predicted"/>
<evidence type="ECO:0000256" key="2">
    <source>
        <dbReference type="ARBA" id="ARBA00022840"/>
    </source>
</evidence>
<evidence type="ECO:0000313" key="5">
    <source>
        <dbReference type="Proteomes" id="UP001268819"/>
    </source>
</evidence>
<protein>
    <submittedName>
        <fullName evidence="4">ATP/maltotriose-dependent transcriptional regulator MalT</fullName>
    </submittedName>
</protein>
<dbReference type="PROSITE" id="PS50043">
    <property type="entry name" value="HTH_LUXR_2"/>
    <property type="match status" value="1"/>
</dbReference>
<dbReference type="EMBL" id="JAVDSG010000001">
    <property type="protein sequence ID" value="MDR6592990.1"/>
    <property type="molecule type" value="Genomic_DNA"/>
</dbReference>
<sequence length="944" mass="100507">MLEEGIEPIALPPTTRLPVDEAVDEALAALARGEGGVLVVEQSGLLGRRAVVERVRAEAGARGVPVVHGRATRLDRVAPLSTLVVALGAGQAGLGDLDGNRMAALERLRSRLVRLSAGRGLLVSLDDFHHSDEFTALALRVLVPALASTPVLWLLSLRPPLASASVRGVVDALLADGARRLTPERLGEDAVRRLCEEAVGAEADAEVLALAAIADGQPDLVRGVVRALHAAGYVRVRAGRAEVVAGAEGLPLPDWLVAEVRSLLVDLPEPVTALLEAGAVLGRPFTVHEAAGLTRRPIGELVSAAGEAVEVGALVSGPRGLGFRSDLVRGVVYAGLAEPVRMALHREAADVVAEEGHSPDEVVHHVERGGRRGSPAVVEAVWRVVRSRAASAPQEAADLALKLLDLLGDGHPSAAGLTVEAVRLLTAGDRGREAWDLAVRALHRDLDAETETRLVCALAALADPAYARGDEHAVVEYARRALARPDLTEQHRAELGAVQAYRLAATGYPAAAREAAEEHPTRLGRGEALMLGSAAQGLVALHNGEFTRALELTRAAVREADRIGPVGWRRHPRLWLCPPLIALDRFEEVDSTLAVVERESRRLSTSWIEPEWRYHRARVRVARGALPDAEADAEVAVRTARARAARPLLAKALRLLAEARTARGDLAAARANLREVEQLGACDVDPAQLTWRRVLWLCAAGREDEAAEVAEGVLAAADLTAFMATATSPVAPVLFRLVRRRGDRRRAAQVVRTAQELGDRNPGVPWAAATAAHVRGLDRGELAAVVSAAELHRMTERRPAMAMALADAGELAHRAGDHERARELLAEAERTWVACDARPAARRARRVLSDLGGRGAGRAAVEDEVVPPPAPEQWANLTGTEVRVARLVARGLTNKAIASRLTLSPNTIGTHVRNAFTKLRVTNRVELALRVIAQDRGGLGGESG</sequence>
<dbReference type="Proteomes" id="UP001268819">
    <property type="component" value="Unassembled WGS sequence"/>
</dbReference>
<dbReference type="InterPro" id="IPR011990">
    <property type="entry name" value="TPR-like_helical_dom_sf"/>
</dbReference>